<gene>
    <name evidence="2" type="ORF">TBIB3V08_LOCUS1866</name>
</gene>
<protein>
    <submittedName>
        <fullName evidence="2">Uncharacterized protein</fullName>
    </submittedName>
</protein>
<dbReference type="EMBL" id="OD564644">
    <property type="protein sequence ID" value="CAD7439298.1"/>
    <property type="molecule type" value="Genomic_DNA"/>
</dbReference>
<organism evidence="2">
    <name type="scientific">Timema bartmani</name>
    <dbReference type="NCBI Taxonomy" id="61472"/>
    <lineage>
        <taxon>Eukaryota</taxon>
        <taxon>Metazoa</taxon>
        <taxon>Ecdysozoa</taxon>
        <taxon>Arthropoda</taxon>
        <taxon>Hexapoda</taxon>
        <taxon>Insecta</taxon>
        <taxon>Pterygota</taxon>
        <taxon>Neoptera</taxon>
        <taxon>Polyneoptera</taxon>
        <taxon>Phasmatodea</taxon>
        <taxon>Timematodea</taxon>
        <taxon>Timematoidea</taxon>
        <taxon>Timematidae</taxon>
        <taxon>Timema</taxon>
    </lineage>
</organism>
<name>A0A7R9HX35_9NEOP</name>
<evidence type="ECO:0000313" key="2">
    <source>
        <dbReference type="EMBL" id="CAD7439298.1"/>
    </source>
</evidence>
<sequence length="390" mass="43775">MWTLAAHYGRSRLEGTGHIANYGNQSGRRREETRRGNPTLKPYRVEGLRKVNFRLNVPAFALKESGKLFRKTTVNTPRWDLNLDLTIIGRLDYQSLTIRTDASKTKEITESKRKYRGIGVNVLVNKLLRHLLKRRAGKFIVCVLPDQFIAALKSRDLAERAVTSLLSRRFSLLEVGCLGTWNKLFADVGTIFATMRRPLALGWYGLLLCLLQNKLQVINKYSSLKTDTSINGNAKRRRAFSHADTWVAPPRARLWLLILAALSLCDAVARQCFVDAYLFGAGTDSEYTSRYALPARRDAECIGTSRRTSLTSSRHPTPRTPLPSSSLLTFAVCPYSAAAVSGSLSVNGRGPCPMFVLSAAVCQVKVGSFLMELYNFQDKIRNWKKLNKIL</sequence>
<feature type="region of interest" description="Disordered" evidence="1">
    <location>
        <begin position="16"/>
        <end position="39"/>
    </location>
</feature>
<evidence type="ECO:0000256" key="1">
    <source>
        <dbReference type="SAM" id="MobiDB-lite"/>
    </source>
</evidence>
<proteinExistence type="predicted"/>
<reference evidence="2" key="1">
    <citation type="submission" date="2020-11" db="EMBL/GenBank/DDBJ databases">
        <authorList>
            <person name="Tran Van P."/>
        </authorList>
    </citation>
    <scope>NUCLEOTIDE SEQUENCE</scope>
</reference>
<dbReference type="AlphaFoldDB" id="A0A7R9HX35"/>
<accession>A0A7R9HX35</accession>